<dbReference type="EMBL" id="VCKZ01000332">
    <property type="protein sequence ID" value="TMR30657.1"/>
    <property type="molecule type" value="Genomic_DNA"/>
</dbReference>
<proteinExistence type="predicted"/>
<name>A0A5S4GCA7_9ACTN</name>
<comment type="caution">
    <text evidence="1">The sequence shown here is derived from an EMBL/GenBank/DDBJ whole genome shotgun (WGS) entry which is preliminary data.</text>
</comment>
<dbReference type="RefSeq" id="WP_138640452.1">
    <property type="nucleotide sequence ID" value="NZ_JASWDG010000023.1"/>
</dbReference>
<keyword evidence="2" id="KW-1185">Reference proteome</keyword>
<reference evidence="1 2" key="1">
    <citation type="submission" date="2019-05" db="EMBL/GenBank/DDBJ databases">
        <title>Draft genome sequence of Actinomadura geliboluensis A8036.</title>
        <authorList>
            <person name="Saricaoglu S."/>
            <person name="Isik K."/>
        </authorList>
    </citation>
    <scope>NUCLEOTIDE SEQUENCE [LARGE SCALE GENOMIC DNA]</scope>
    <source>
        <strain evidence="1 2">A8036</strain>
    </source>
</reference>
<accession>A0A5S4GCA7</accession>
<sequence>MSSPDELIRLSPDEAFVLYDFAHRLVLDISAKEVEAIFEDRGEWMALSSVLGQLETRLPQIFMPDYRERLHAARVRLRPLGDQADEEYGADEGC</sequence>
<dbReference type="AlphaFoldDB" id="A0A5S4GCA7"/>
<protein>
    <submittedName>
        <fullName evidence="1">Uncharacterized protein</fullName>
    </submittedName>
</protein>
<dbReference type="OrthoDB" id="2989479at2"/>
<dbReference type="Proteomes" id="UP000305238">
    <property type="component" value="Unassembled WGS sequence"/>
</dbReference>
<evidence type="ECO:0000313" key="1">
    <source>
        <dbReference type="EMBL" id="TMR30657.1"/>
    </source>
</evidence>
<evidence type="ECO:0000313" key="2">
    <source>
        <dbReference type="Proteomes" id="UP000305238"/>
    </source>
</evidence>
<gene>
    <name evidence="1" type="ORF">ETD96_33255</name>
</gene>
<organism evidence="1 2">
    <name type="scientific">Actinomadura geliboluensis</name>
    <dbReference type="NCBI Taxonomy" id="882440"/>
    <lineage>
        <taxon>Bacteria</taxon>
        <taxon>Bacillati</taxon>
        <taxon>Actinomycetota</taxon>
        <taxon>Actinomycetes</taxon>
        <taxon>Streptosporangiales</taxon>
        <taxon>Thermomonosporaceae</taxon>
        <taxon>Actinomadura</taxon>
    </lineage>
</organism>